<proteinExistence type="predicted"/>
<sequence>MKKSTIVTIILIAAAVVLGVIFISWYLRKATPLYIQGTVECTTYKASSKVPGRIEEMKVEEGQHVTKGELLYTLSTPELNAKLQQAEAVKSAASAMDQKALTGARIQQKEAALNLWEKAQAGLLLAQKTFDRVNNLYEQGVVPAQKLDEARANLQAMQATERAAKAQCELVFDGASKEEKEAAAAQVRQAEGAVSEVESYLSDALVYAPVTGEVSTIIAEAGELVGTGYPVVAILDMSDVWVTFNIKEDLMPDIHIGTRMTGYIPALDRSVEFEVTYIAVQADFATWSATRTQGGFDIRTFAVKAKPTQDVEYIRPGMSVLVNWKDIAK</sequence>
<keyword evidence="1" id="KW-0472">Membrane</keyword>
<dbReference type="Proteomes" id="UP000187417">
    <property type="component" value="Unassembled WGS sequence"/>
</dbReference>
<dbReference type="Gene3D" id="2.40.30.170">
    <property type="match status" value="1"/>
</dbReference>
<dbReference type="InterPro" id="IPR059052">
    <property type="entry name" value="HH_YbhG-like"/>
</dbReference>
<dbReference type="AlphaFoldDB" id="A0A1Q6F4F9"/>
<dbReference type="Gene3D" id="1.10.287.470">
    <property type="entry name" value="Helix hairpin bin"/>
    <property type="match status" value="1"/>
</dbReference>
<protein>
    <submittedName>
        <fullName evidence="3">Hemolysin secretion protein D</fullName>
    </submittedName>
</protein>
<accession>A0A1Q6F4F9</accession>
<evidence type="ECO:0000313" key="3">
    <source>
        <dbReference type="EMBL" id="OKY93794.1"/>
    </source>
</evidence>
<evidence type="ECO:0000256" key="1">
    <source>
        <dbReference type="SAM" id="Phobius"/>
    </source>
</evidence>
<keyword evidence="1" id="KW-1133">Transmembrane helix</keyword>
<evidence type="ECO:0000259" key="2">
    <source>
        <dbReference type="Pfam" id="PF25881"/>
    </source>
</evidence>
<dbReference type="STRING" id="28117.BHV66_07765"/>
<organism evidence="3 4">
    <name type="scientific">Alistipes putredinis</name>
    <dbReference type="NCBI Taxonomy" id="28117"/>
    <lineage>
        <taxon>Bacteria</taxon>
        <taxon>Pseudomonadati</taxon>
        <taxon>Bacteroidota</taxon>
        <taxon>Bacteroidia</taxon>
        <taxon>Bacteroidales</taxon>
        <taxon>Rikenellaceae</taxon>
        <taxon>Alistipes</taxon>
    </lineage>
</organism>
<dbReference type="PRINTS" id="PR01490">
    <property type="entry name" value="RTXTOXIND"/>
</dbReference>
<name>A0A1Q6F4F9_9BACT</name>
<dbReference type="RefSeq" id="WP_004328054.1">
    <property type="nucleotide sequence ID" value="NZ_BAAFKT010000006.1"/>
</dbReference>
<dbReference type="SUPFAM" id="SSF111369">
    <property type="entry name" value="HlyD-like secretion proteins"/>
    <property type="match status" value="3"/>
</dbReference>
<dbReference type="PANTHER" id="PTHR30438">
    <property type="entry name" value="36 KDA ANTIGEN-RELATED"/>
    <property type="match status" value="1"/>
</dbReference>
<dbReference type="GeneID" id="73802526"/>
<feature type="domain" description="YbhG-like alpha-helical hairpin" evidence="2">
    <location>
        <begin position="80"/>
        <end position="202"/>
    </location>
</feature>
<feature type="transmembrane region" description="Helical" evidence="1">
    <location>
        <begin position="6"/>
        <end position="27"/>
    </location>
</feature>
<comment type="caution">
    <text evidence="3">The sequence shown here is derived from an EMBL/GenBank/DDBJ whole genome shotgun (WGS) entry which is preliminary data.</text>
</comment>
<evidence type="ECO:0000313" key="4">
    <source>
        <dbReference type="Proteomes" id="UP000187417"/>
    </source>
</evidence>
<dbReference type="EMBL" id="MNQH01000032">
    <property type="protein sequence ID" value="OKY93794.1"/>
    <property type="molecule type" value="Genomic_DNA"/>
</dbReference>
<dbReference type="Gene3D" id="2.40.50.100">
    <property type="match status" value="1"/>
</dbReference>
<keyword evidence="1" id="KW-0812">Transmembrane</keyword>
<dbReference type="Pfam" id="PF25881">
    <property type="entry name" value="HH_YBHG"/>
    <property type="match status" value="1"/>
</dbReference>
<dbReference type="PANTHER" id="PTHR30438:SF1">
    <property type="entry name" value="36 KDA ANTIGEN"/>
    <property type="match status" value="1"/>
</dbReference>
<gene>
    <name evidence="3" type="ORF">BHV66_07765</name>
</gene>
<reference evidence="3 4" key="1">
    <citation type="journal article" date="2016" name="Nat. Biotechnol.">
        <title>Measurement of bacterial replication rates in microbial communities.</title>
        <authorList>
            <person name="Brown C.T."/>
            <person name="Olm M.R."/>
            <person name="Thomas B.C."/>
            <person name="Banfield J.F."/>
        </authorList>
    </citation>
    <scope>NUCLEOTIDE SEQUENCE [LARGE SCALE GENOMIC DNA]</scope>
    <source>
        <strain evidence="3">CAG:67_53_122</strain>
    </source>
</reference>